<dbReference type="GO" id="GO:0008270">
    <property type="term" value="F:zinc ion binding"/>
    <property type="evidence" value="ECO:0007669"/>
    <property type="project" value="UniProtKB-KW"/>
</dbReference>
<keyword evidence="12" id="KW-1185">Reference proteome</keyword>
<protein>
    <recommendedName>
        <fullName evidence="10">C2H2-type domain-containing protein</fullName>
    </recommendedName>
</protein>
<dbReference type="InterPro" id="IPR022755">
    <property type="entry name" value="Znf_C2H2_jaz"/>
</dbReference>
<keyword evidence="7" id="KW-0862">Zinc</keyword>
<dbReference type="GO" id="GO:0005737">
    <property type="term" value="C:cytoplasm"/>
    <property type="evidence" value="ECO:0007669"/>
    <property type="project" value="UniProtKB-SubCell"/>
</dbReference>
<comment type="caution">
    <text evidence="11">The sequence shown here is derived from an EMBL/GenBank/DDBJ whole genome shotgun (WGS) entry which is preliminary data.</text>
</comment>
<dbReference type="GO" id="GO:0042254">
    <property type="term" value="P:ribosome biogenesis"/>
    <property type="evidence" value="ECO:0007669"/>
    <property type="project" value="UniProtKB-KW"/>
</dbReference>
<evidence type="ECO:0000256" key="4">
    <source>
        <dbReference type="ARBA" id="ARBA00022517"/>
    </source>
</evidence>
<evidence type="ECO:0000313" key="12">
    <source>
        <dbReference type="Proteomes" id="UP000761534"/>
    </source>
</evidence>
<evidence type="ECO:0000256" key="5">
    <source>
        <dbReference type="ARBA" id="ARBA00022723"/>
    </source>
</evidence>
<evidence type="ECO:0000256" key="6">
    <source>
        <dbReference type="ARBA" id="ARBA00022771"/>
    </source>
</evidence>
<keyword evidence="4" id="KW-0690">Ribosome biogenesis</keyword>
<dbReference type="InterPro" id="IPR003604">
    <property type="entry name" value="Matrin/U1-like-C_Znf_C2H2"/>
</dbReference>
<dbReference type="GO" id="GO:0043021">
    <property type="term" value="F:ribonucleoprotein complex binding"/>
    <property type="evidence" value="ECO:0007669"/>
    <property type="project" value="UniProtKB-ARBA"/>
</dbReference>
<dbReference type="PANTHER" id="PTHR46095:SF1">
    <property type="entry name" value="ZINC FINGER PROTEIN 593"/>
    <property type="match status" value="1"/>
</dbReference>
<evidence type="ECO:0000256" key="7">
    <source>
        <dbReference type="ARBA" id="ARBA00022833"/>
    </source>
</evidence>
<dbReference type="AlphaFoldDB" id="A0A642V923"/>
<dbReference type="GO" id="GO:0003676">
    <property type="term" value="F:nucleic acid binding"/>
    <property type="evidence" value="ECO:0007669"/>
    <property type="project" value="InterPro"/>
</dbReference>
<dbReference type="SMART" id="SM00451">
    <property type="entry name" value="ZnF_U1"/>
    <property type="match status" value="1"/>
</dbReference>
<keyword evidence="5" id="KW-0479">Metal-binding</keyword>
<dbReference type="InterPro" id="IPR013087">
    <property type="entry name" value="Znf_C2H2_type"/>
</dbReference>
<organism evidence="11 12">
    <name type="scientific">Trichomonascus ciferrii</name>
    <dbReference type="NCBI Taxonomy" id="44093"/>
    <lineage>
        <taxon>Eukaryota</taxon>
        <taxon>Fungi</taxon>
        <taxon>Dikarya</taxon>
        <taxon>Ascomycota</taxon>
        <taxon>Saccharomycotina</taxon>
        <taxon>Dipodascomycetes</taxon>
        <taxon>Dipodascales</taxon>
        <taxon>Trichomonascaceae</taxon>
        <taxon>Trichomonascus</taxon>
        <taxon>Trichomonascus ciferrii complex</taxon>
    </lineage>
</organism>
<dbReference type="FunFam" id="3.30.160.60:FF:000299">
    <property type="entry name" value="Zinc finger protein 593"/>
    <property type="match status" value="1"/>
</dbReference>
<reference evidence="11" key="1">
    <citation type="journal article" date="2019" name="G3 (Bethesda)">
        <title>Genome Assemblies of Two Rare Opportunistic Yeast Pathogens: Diutina rugosa (syn. Candida rugosa) and Trichomonascus ciferrii (syn. Candida ciferrii).</title>
        <authorList>
            <person name="Mixao V."/>
            <person name="Saus E."/>
            <person name="Hansen A.P."/>
            <person name="Lass-Florl C."/>
            <person name="Gabaldon T."/>
        </authorList>
    </citation>
    <scope>NUCLEOTIDE SEQUENCE</scope>
    <source>
        <strain evidence="11">CBS 4856</strain>
    </source>
</reference>
<keyword evidence="8" id="KW-0539">Nucleus</keyword>
<dbReference type="Pfam" id="PF12171">
    <property type="entry name" value="zf-C2H2_jaz"/>
    <property type="match status" value="1"/>
</dbReference>
<keyword evidence="3" id="KW-0963">Cytoplasm</keyword>
<sequence>MGRTLNSRKYKTKRYRRDLDQVYNDDMASDGSIKKLTEQELDELKPGMGQFYCIPCVKYFESQVAIKTHTSTKRHKRRLKELKSIPYTPDEADFAAGHNVEKFLKKKEGYQNKLEAPTIKTMLTPQNKTAVEAAYKESSNEMDLE</sequence>
<dbReference type="PROSITE" id="PS00028">
    <property type="entry name" value="ZINC_FINGER_C2H2_1"/>
    <property type="match status" value="1"/>
</dbReference>
<proteinExistence type="inferred from homology"/>
<dbReference type="Proteomes" id="UP000761534">
    <property type="component" value="Unassembled WGS sequence"/>
</dbReference>
<dbReference type="GO" id="GO:0005634">
    <property type="term" value="C:nucleus"/>
    <property type="evidence" value="ECO:0007669"/>
    <property type="project" value="UniProtKB-SubCell"/>
</dbReference>
<comment type="similarity">
    <text evidence="9">Belongs to the ZNF593/BUD20 C2H2-type zinc-finger protein family.</text>
</comment>
<comment type="subcellular location">
    <subcellularLocation>
        <location evidence="2">Cytoplasm</location>
    </subcellularLocation>
    <subcellularLocation>
        <location evidence="1">Nucleus</location>
    </subcellularLocation>
</comment>
<evidence type="ECO:0000256" key="8">
    <source>
        <dbReference type="ARBA" id="ARBA00023242"/>
    </source>
</evidence>
<dbReference type="PANTHER" id="PTHR46095">
    <property type="entry name" value="ZINC FINGER PROTEIN 593"/>
    <property type="match status" value="1"/>
</dbReference>
<dbReference type="Gene3D" id="3.30.160.60">
    <property type="entry name" value="Classic Zinc Finger"/>
    <property type="match status" value="1"/>
</dbReference>
<dbReference type="SUPFAM" id="SSF57667">
    <property type="entry name" value="beta-beta-alpha zinc fingers"/>
    <property type="match status" value="1"/>
</dbReference>
<dbReference type="EMBL" id="SWFS01000108">
    <property type="protein sequence ID" value="KAA8916328.1"/>
    <property type="molecule type" value="Genomic_DNA"/>
</dbReference>
<evidence type="ECO:0000256" key="1">
    <source>
        <dbReference type="ARBA" id="ARBA00004123"/>
    </source>
</evidence>
<evidence type="ECO:0000313" key="11">
    <source>
        <dbReference type="EMBL" id="KAA8916328.1"/>
    </source>
</evidence>
<gene>
    <name evidence="11" type="ORF">TRICI_001516</name>
</gene>
<evidence type="ECO:0000256" key="2">
    <source>
        <dbReference type="ARBA" id="ARBA00004496"/>
    </source>
</evidence>
<dbReference type="InterPro" id="IPR036236">
    <property type="entry name" value="Znf_C2H2_sf"/>
</dbReference>
<accession>A0A642V923</accession>
<keyword evidence="6" id="KW-0863">Zinc-finger</keyword>
<evidence type="ECO:0000256" key="9">
    <source>
        <dbReference type="ARBA" id="ARBA00038064"/>
    </source>
</evidence>
<feature type="domain" description="C2H2-type" evidence="10">
    <location>
        <begin position="53"/>
        <end position="75"/>
    </location>
</feature>
<evidence type="ECO:0000259" key="10">
    <source>
        <dbReference type="PROSITE" id="PS00028"/>
    </source>
</evidence>
<dbReference type="InterPro" id="IPR051879">
    <property type="entry name" value="C2H2-ZF_Maturation_Protein"/>
</dbReference>
<dbReference type="VEuPathDB" id="FungiDB:TRICI_001516"/>
<evidence type="ECO:0000256" key="3">
    <source>
        <dbReference type="ARBA" id="ARBA00022490"/>
    </source>
</evidence>
<name>A0A642V923_9ASCO</name>
<dbReference type="OrthoDB" id="24683at2759"/>